<name>A0A073IPQ9_9BACT</name>
<comment type="caution">
    <text evidence="1">The sequence shown here is derived from an EMBL/GenBank/DDBJ whole genome shotgun (WGS) entry which is preliminary data.</text>
</comment>
<reference evidence="1 2" key="1">
    <citation type="submission" date="2014-04" db="EMBL/GenBank/DDBJ databases">
        <title>Draft Genome Sequence of Synergistes jonesii.</title>
        <authorList>
            <person name="Coil D.A."/>
            <person name="Eisen J.A."/>
            <person name="Holland-Moritz H.E."/>
        </authorList>
    </citation>
    <scope>NUCLEOTIDE SEQUENCE [LARGE SCALE GENOMIC DNA]</scope>
    <source>
        <strain evidence="1 2">78-1</strain>
    </source>
</reference>
<dbReference type="eggNOG" id="ENOG503381I">
    <property type="taxonomic scope" value="Bacteria"/>
</dbReference>
<dbReference type="EMBL" id="JMKI01000047">
    <property type="protein sequence ID" value="KEJ91461.1"/>
    <property type="molecule type" value="Genomic_DNA"/>
</dbReference>
<organism evidence="1 2">
    <name type="scientific">Synergistes jonesii</name>
    <dbReference type="NCBI Taxonomy" id="2754"/>
    <lineage>
        <taxon>Bacteria</taxon>
        <taxon>Thermotogati</taxon>
        <taxon>Synergistota</taxon>
        <taxon>Synergistia</taxon>
        <taxon>Synergistales</taxon>
        <taxon>Synergistaceae</taxon>
        <taxon>Synergistes</taxon>
    </lineage>
</organism>
<keyword evidence="2" id="KW-1185">Reference proteome</keyword>
<proteinExistence type="predicted"/>
<dbReference type="RefSeq" id="WP_141730559.1">
    <property type="nucleotide sequence ID" value="NZ_JMKI01000047.1"/>
</dbReference>
<gene>
    <name evidence="1" type="ORF">EH55_09640</name>
</gene>
<dbReference type="OrthoDB" id="4942at2"/>
<evidence type="ECO:0008006" key="3">
    <source>
        <dbReference type="Google" id="ProtNLM"/>
    </source>
</evidence>
<dbReference type="GeneID" id="90984889"/>
<accession>A0A073IPQ9</accession>
<evidence type="ECO:0000313" key="1">
    <source>
        <dbReference type="EMBL" id="KEJ91461.1"/>
    </source>
</evidence>
<evidence type="ECO:0000313" key="2">
    <source>
        <dbReference type="Proteomes" id="UP000027665"/>
    </source>
</evidence>
<protein>
    <recommendedName>
        <fullName evidence="3">Intracellular proteinase inhibitor BsuPI domain-containing protein</fullName>
    </recommendedName>
</protein>
<dbReference type="Proteomes" id="UP000027665">
    <property type="component" value="Unassembled WGS sequence"/>
</dbReference>
<sequence>MIILAFAVVALVLLSVASLKTGLVGKTFRIDKSVVCVELDRSRRPHKIRETIQYGTRQVCLWFQYSDAPEGSHLEVSWYYGEDLVRSEPLKLMSKNGIRAFYLLREDGTPLPQGKYRVTISSPTKCLSELNFEIIKKN</sequence>
<dbReference type="AlphaFoldDB" id="A0A073IPQ9"/>
<dbReference type="STRING" id="2754.EH55_09640"/>